<name>A0A9Q1EIT2_SYNKA</name>
<feature type="compositionally biased region" description="Basic and acidic residues" evidence="1">
    <location>
        <begin position="160"/>
        <end position="169"/>
    </location>
</feature>
<dbReference type="Proteomes" id="UP001152622">
    <property type="component" value="Chromosome 17"/>
</dbReference>
<reference evidence="2" key="1">
    <citation type="journal article" date="2023" name="Science">
        <title>Genome structures resolve the early diversification of teleost fishes.</title>
        <authorList>
            <person name="Parey E."/>
            <person name="Louis A."/>
            <person name="Montfort J."/>
            <person name="Bouchez O."/>
            <person name="Roques C."/>
            <person name="Iampietro C."/>
            <person name="Lluch J."/>
            <person name="Castinel A."/>
            <person name="Donnadieu C."/>
            <person name="Desvignes T."/>
            <person name="Floi Bucao C."/>
            <person name="Jouanno E."/>
            <person name="Wen M."/>
            <person name="Mejri S."/>
            <person name="Dirks R."/>
            <person name="Jansen H."/>
            <person name="Henkel C."/>
            <person name="Chen W.J."/>
            <person name="Zahm M."/>
            <person name="Cabau C."/>
            <person name="Klopp C."/>
            <person name="Thompson A.W."/>
            <person name="Robinson-Rechavi M."/>
            <person name="Braasch I."/>
            <person name="Lecointre G."/>
            <person name="Bobe J."/>
            <person name="Postlethwait J.H."/>
            <person name="Berthelot C."/>
            <person name="Roest Crollius H."/>
            <person name="Guiguen Y."/>
        </authorList>
    </citation>
    <scope>NUCLEOTIDE SEQUENCE</scope>
    <source>
        <strain evidence="2">WJC10195</strain>
    </source>
</reference>
<sequence>MDRADSRSHSAPRRGRSGLERRSAFTYFIPPPRGHNATASRTGGPEVTGAQSYDATEPCSVCPGSAVCAVSHENDPRTGAQDQAGEPRHMRPSREATNRISIAQRRGAFSPLLPYNGGQEMQNGANAHSSGPPPIHPTGCPHDRGDGGTLSSGVSPTDPCPRDASESAE</sequence>
<comment type="caution">
    <text evidence="2">The sequence shown here is derived from an EMBL/GenBank/DDBJ whole genome shotgun (WGS) entry which is preliminary data.</text>
</comment>
<keyword evidence="3" id="KW-1185">Reference proteome</keyword>
<evidence type="ECO:0000256" key="1">
    <source>
        <dbReference type="SAM" id="MobiDB-lite"/>
    </source>
</evidence>
<feature type="region of interest" description="Disordered" evidence="1">
    <location>
        <begin position="1"/>
        <end position="56"/>
    </location>
</feature>
<accession>A0A9Q1EIT2</accession>
<dbReference type="EMBL" id="JAINUF010000017">
    <property type="protein sequence ID" value="KAJ8339547.1"/>
    <property type="molecule type" value="Genomic_DNA"/>
</dbReference>
<proteinExistence type="predicted"/>
<gene>
    <name evidence="2" type="ORF">SKAU_G00363330</name>
</gene>
<evidence type="ECO:0000313" key="3">
    <source>
        <dbReference type="Proteomes" id="UP001152622"/>
    </source>
</evidence>
<protein>
    <submittedName>
        <fullName evidence="2">Uncharacterized protein</fullName>
    </submittedName>
</protein>
<feature type="compositionally biased region" description="Basic and acidic residues" evidence="1">
    <location>
        <begin position="85"/>
        <end position="97"/>
    </location>
</feature>
<dbReference type="AlphaFoldDB" id="A0A9Q1EIT2"/>
<organism evidence="2 3">
    <name type="scientific">Synaphobranchus kaupii</name>
    <name type="common">Kaup's arrowtooth eel</name>
    <dbReference type="NCBI Taxonomy" id="118154"/>
    <lineage>
        <taxon>Eukaryota</taxon>
        <taxon>Metazoa</taxon>
        <taxon>Chordata</taxon>
        <taxon>Craniata</taxon>
        <taxon>Vertebrata</taxon>
        <taxon>Euteleostomi</taxon>
        <taxon>Actinopterygii</taxon>
        <taxon>Neopterygii</taxon>
        <taxon>Teleostei</taxon>
        <taxon>Anguilliformes</taxon>
        <taxon>Synaphobranchidae</taxon>
        <taxon>Synaphobranchus</taxon>
    </lineage>
</organism>
<feature type="compositionally biased region" description="Polar residues" evidence="1">
    <location>
        <begin position="119"/>
        <end position="129"/>
    </location>
</feature>
<evidence type="ECO:0000313" key="2">
    <source>
        <dbReference type="EMBL" id="KAJ8339547.1"/>
    </source>
</evidence>
<feature type="region of interest" description="Disordered" evidence="1">
    <location>
        <begin position="69"/>
        <end position="169"/>
    </location>
</feature>